<dbReference type="Proteomes" id="UP000539313">
    <property type="component" value="Unassembled WGS sequence"/>
</dbReference>
<dbReference type="SUPFAM" id="SSF55008">
    <property type="entry name" value="HMA, heavy metal-associated domain"/>
    <property type="match status" value="1"/>
</dbReference>
<name>A0A7W3RAG1_9ACTN</name>
<keyword evidence="3" id="KW-1185">Reference proteome</keyword>
<dbReference type="AlphaFoldDB" id="A0A7W3RAG1"/>
<protein>
    <submittedName>
        <fullName evidence="2">Uncharacterized protein</fullName>
    </submittedName>
</protein>
<dbReference type="InterPro" id="IPR006121">
    <property type="entry name" value="HMA_dom"/>
</dbReference>
<evidence type="ECO:0000313" key="2">
    <source>
        <dbReference type="EMBL" id="MBA9005822.1"/>
    </source>
</evidence>
<evidence type="ECO:0000256" key="1">
    <source>
        <dbReference type="SAM" id="MobiDB-lite"/>
    </source>
</evidence>
<feature type="region of interest" description="Disordered" evidence="1">
    <location>
        <begin position="282"/>
        <end position="310"/>
    </location>
</feature>
<accession>A0A7W3RAG1</accession>
<organism evidence="2 3">
    <name type="scientific">Thermomonospora cellulosilytica</name>
    <dbReference type="NCBI Taxonomy" id="1411118"/>
    <lineage>
        <taxon>Bacteria</taxon>
        <taxon>Bacillati</taxon>
        <taxon>Actinomycetota</taxon>
        <taxon>Actinomycetes</taxon>
        <taxon>Streptosporangiales</taxon>
        <taxon>Thermomonosporaceae</taxon>
        <taxon>Thermomonospora</taxon>
    </lineage>
</organism>
<dbReference type="EMBL" id="JACJII010000001">
    <property type="protein sequence ID" value="MBA9005822.1"/>
    <property type="molecule type" value="Genomic_DNA"/>
</dbReference>
<gene>
    <name evidence="2" type="ORF">HNR21_004704</name>
</gene>
<comment type="caution">
    <text evidence="2">The sequence shown here is derived from an EMBL/GenBank/DDBJ whole genome shotgun (WGS) entry which is preliminary data.</text>
</comment>
<evidence type="ECO:0000313" key="3">
    <source>
        <dbReference type="Proteomes" id="UP000539313"/>
    </source>
</evidence>
<feature type="compositionally biased region" description="Pro residues" evidence="1">
    <location>
        <begin position="287"/>
        <end position="303"/>
    </location>
</feature>
<dbReference type="InterPro" id="IPR036163">
    <property type="entry name" value="HMA_dom_sf"/>
</dbReference>
<dbReference type="CDD" id="cd00371">
    <property type="entry name" value="HMA"/>
    <property type="match status" value="1"/>
</dbReference>
<dbReference type="GO" id="GO:0046872">
    <property type="term" value="F:metal ion binding"/>
    <property type="evidence" value="ECO:0007669"/>
    <property type="project" value="InterPro"/>
</dbReference>
<dbReference type="Gene3D" id="3.30.70.100">
    <property type="match status" value="1"/>
</dbReference>
<reference evidence="2 3" key="1">
    <citation type="submission" date="2020-08" db="EMBL/GenBank/DDBJ databases">
        <title>Sequencing the genomes of 1000 actinobacteria strains.</title>
        <authorList>
            <person name="Klenk H.-P."/>
        </authorList>
    </citation>
    <scope>NUCLEOTIDE SEQUENCE [LARGE SCALE GENOMIC DNA]</scope>
    <source>
        <strain evidence="2 3">DSM 45823</strain>
    </source>
</reference>
<proteinExistence type="predicted"/>
<sequence>MALRTAEATAAAGVRAAAGAATLGKATVAGAVGQADTALRSVARRGLDAAATAPREIAEAERSLIDFHERRRRRRVWAEHGRAYIEVRGIGGHDERARKVAGDATRSLRGLRGVRWAEVNAVTGQVLVAFDEDRVDVETLLDAVRAVEGAHGTRDEDFAWDQVVLPGDRTPVIVAATELAADCAALAAAAVGTLLGLPALPHRARLAVALFEVEHGLRRRLKRRIGPIETDLVISVANAAVHGLSEGMLAPVVDGMYHALLLGERWERRRVWGRREGELVGPASVPHEPPLRSPRPRPRPPGPIERWDERLGPVAPAAAAGALALTRDPGRAIDAFLAAVPKAATYGRGAFAAAAGWQLARRGIVPLNAAGLRRLDRVSTIVVDSAALRRLHVLDAEPDPGVDRDQVLRAASHVLHGMPRPDLTGAGPWRQGDHRLERVPGDHRLGVHENGRRLGRVTVGPRPVPLAREILAAAGSTRAGLLVTDGPGVAELLPPAGRILNAGDDLAGHVRRLQEAGDGVLVISAADDAALAAADVGVALAMPGSPVFWSADLVCGRQLTDVWRVLRVASAAHTASRQAVYFSQAGTTLATVLAVTARGRLTAVALTPVHIAGAAAMILGAATGLRAARAAAPQPSATG</sequence>
<dbReference type="RefSeq" id="WP_182706890.1">
    <property type="nucleotide sequence ID" value="NZ_JACJII010000001.1"/>
</dbReference>